<dbReference type="EMBL" id="LAZR01042890">
    <property type="protein sequence ID" value="KKL08396.1"/>
    <property type="molecule type" value="Genomic_DNA"/>
</dbReference>
<proteinExistence type="predicted"/>
<name>A0A0F9CRZ2_9ZZZZ</name>
<gene>
    <name evidence="1" type="ORF">LCGC14_2576270</name>
</gene>
<reference evidence="1" key="1">
    <citation type="journal article" date="2015" name="Nature">
        <title>Complex archaea that bridge the gap between prokaryotes and eukaryotes.</title>
        <authorList>
            <person name="Spang A."/>
            <person name="Saw J.H."/>
            <person name="Jorgensen S.L."/>
            <person name="Zaremba-Niedzwiedzka K."/>
            <person name="Martijn J."/>
            <person name="Lind A.E."/>
            <person name="van Eijk R."/>
            <person name="Schleper C."/>
            <person name="Guy L."/>
            <person name="Ettema T.J."/>
        </authorList>
    </citation>
    <scope>NUCLEOTIDE SEQUENCE</scope>
</reference>
<organism evidence="1">
    <name type="scientific">marine sediment metagenome</name>
    <dbReference type="NCBI Taxonomy" id="412755"/>
    <lineage>
        <taxon>unclassified sequences</taxon>
        <taxon>metagenomes</taxon>
        <taxon>ecological metagenomes</taxon>
    </lineage>
</organism>
<sequence length="109" mass="13284">MYKMNYDRAVLALWDEKLKEELHEAYYAFIPEMRNFISNPKIILQRPPKKRSPMLFEILSKWILELEEPNPVELTVFLLRHHELLNDRINRILDKDEILVQVKRRRLLG</sequence>
<protein>
    <submittedName>
        <fullName evidence="1">Uncharacterized protein</fullName>
    </submittedName>
</protein>
<dbReference type="AlphaFoldDB" id="A0A0F9CRZ2"/>
<accession>A0A0F9CRZ2</accession>
<comment type="caution">
    <text evidence="1">The sequence shown here is derived from an EMBL/GenBank/DDBJ whole genome shotgun (WGS) entry which is preliminary data.</text>
</comment>
<evidence type="ECO:0000313" key="1">
    <source>
        <dbReference type="EMBL" id="KKL08396.1"/>
    </source>
</evidence>